<dbReference type="Proteomes" id="UP000298030">
    <property type="component" value="Unassembled WGS sequence"/>
</dbReference>
<evidence type="ECO:0008006" key="10">
    <source>
        <dbReference type="Google" id="ProtNLM"/>
    </source>
</evidence>
<dbReference type="STRING" id="71717.A0A4Y7U1A9"/>
<dbReference type="PANTHER" id="PTHR45626:SF51">
    <property type="entry name" value="SNF2-RELATED DOMAIN-CONTAINING PROTEIN"/>
    <property type="match status" value="1"/>
</dbReference>
<keyword evidence="4" id="KW-0175">Coiled coil</keyword>
<dbReference type="Pfam" id="PF00271">
    <property type="entry name" value="Helicase_C"/>
    <property type="match status" value="1"/>
</dbReference>
<dbReference type="InterPro" id="IPR014001">
    <property type="entry name" value="Helicase_ATP-bd"/>
</dbReference>
<feature type="region of interest" description="Disordered" evidence="5">
    <location>
        <begin position="1247"/>
        <end position="1267"/>
    </location>
</feature>
<reference evidence="8 9" key="1">
    <citation type="journal article" date="2019" name="Nat. Ecol. Evol.">
        <title>Megaphylogeny resolves global patterns of mushroom evolution.</title>
        <authorList>
            <person name="Varga T."/>
            <person name="Krizsan K."/>
            <person name="Foldi C."/>
            <person name="Dima B."/>
            <person name="Sanchez-Garcia M."/>
            <person name="Sanchez-Ramirez S."/>
            <person name="Szollosi G.J."/>
            <person name="Szarkandi J.G."/>
            <person name="Papp V."/>
            <person name="Albert L."/>
            <person name="Andreopoulos W."/>
            <person name="Angelini C."/>
            <person name="Antonin V."/>
            <person name="Barry K.W."/>
            <person name="Bougher N.L."/>
            <person name="Buchanan P."/>
            <person name="Buyck B."/>
            <person name="Bense V."/>
            <person name="Catcheside P."/>
            <person name="Chovatia M."/>
            <person name="Cooper J."/>
            <person name="Damon W."/>
            <person name="Desjardin D."/>
            <person name="Finy P."/>
            <person name="Geml J."/>
            <person name="Haridas S."/>
            <person name="Hughes K."/>
            <person name="Justo A."/>
            <person name="Karasinski D."/>
            <person name="Kautmanova I."/>
            <person name="Kiss B."/>
            <person name="Kocsube S."/>
            <person name="Kotiranta H."/>
            <person name="LaButti K.M."/>
            <person name="Lechner B.E."/>
            <person name="Liimatainen K."/>
            <person name="Lipzen A."/>
            <person name="Lukacs Z."/>
            <person name="Mihaltcheva S."/>
            <person name="Morgado L.N."/>
            <person name="Niskanen T."/>
            <person name="Noordeloos M.E."/>
            <person name="Ohm R.A."/>
            <person name="Ortiz-Santana B."/>
            <person name="Ovrebo C."/>
            <person name="Racz N."/>
            <person name="Riley R."/>
            <person name="Savchenko A."/>
            <person name="Shiryaev A."/>
            <person name="Soop K."/>
            <person name="Spirin V."/>
            <person name="Szebenyi C."/>
            <person name="Tomsovsky M."/>
            <person name="Tulloss R.E."/>
            <person name="Uehling J."/>
            <person name="Grigoriev I.V."/>
            <person name="Vagvolgyi C."/>
            <person name="Papp T."/>
            <person name="Martin F.M."/>
            <person name="Miettinen O."/>
            <person name="Hibbett D.S."/>
            <person name="Nagy L.G."/>
        </authorList>
    </citation>
    <scope>NUCLEOTIDE SEQUENCE [LARGE SCALE GENOMIC DNA]</scope>
    <source>
        <strain evidence="8 9">FP101781</strain>
    </source>
</reference>
<feature type="compositionally biased region" description="Basic and acidic residues" evidence="5">
    <location>
        <begin position="632"/>
        <end position="643"/>
    </location>
</feature>
<accession>A0A4Y7U1A9</accession>
<dbReference type="Gene3D" id="3.40.50.10810">
    <property type="entry name" value="Tandem AAA-ATPase domain"/>
    <property type="match status" value="1"/>
</dbReference>
<keyword evidence="2" id="KW-0378">Hydrolase</keyword>
<dbReference type="PROSITE" id="PS51192">
    <property type="entry name" value="HELICASE_ATP_BIND_1"/>
    <property type="match status" value="1"/>
</dbReference>
<evidence type="ECO:0000259" key="6">
    <source>
        <dbReference type="PROSITE" id="PS51192"/>
    </source>
</evidence>
<evidence type="ECO:0000259" key="7">
    <source>
        <dbReference type="PROSITE" id="PS51194"/>
    </source>
</evidence>
<protein>
    <recommendedName>
        <fullName evidence="10">P-loop containing nucleoside triphosphate hydrolase protein</fullName>
    </recommendedName>
</protein>
<feature type="compositionally biased region" description="Low complexity" evidence="5">
    <location>
        <begin position="609"/>
        <end position="630"/>
    </location>
</feature>
<evidence type="ECO:0000256" key="4">
    <source>
        <dbReference type="SAM" id="Coils"/>
    </source>
</evidence>
<evidence type="ECO:0000256" key="5">
    <source>
        <dbReference type="SAM" id="MobiDB-lite"/>
    </source>
</evidence>
<feature type="compositionally biased region" description="Basic residues" evidence="5">
    <location>
        <begin position="923"/>
        <end position="932"/>
    </location>
</feature>
<name>A0A4Y7U1A9_COPMI</name>
<evidence type="ECO:0000256" key="1">
    <source>
        <dbReference type="ARBA" id="ARBA00022741"/>
    </source>
</evidence>
<dbReference type="GO" id="GO:0005634">
    <property type="term" value="C:nucleus"/>
    <property type="evidence" value="ECO:0007669"/>
    <property type="project" value="TreeGrafter"/>
</dbReference>
<feature type="domain" description="Helicase ATP-binding" evidence="6">
    <location>
        <begin position="408"/>
        <end position="563"/>
    </location>
</feature>
<feature type="compositionally biased region" description="Basic and acidic residues" evidence="5">
    <location>
        <begin position="379"/>
        <end position="400"/>
    </location>
</feature>
<sequence>MSCISCCVQCRSQGPQPRSSSAQDPFHLDNLLKAGVLSVNLGRDPQPELYCEHRHESDGWHPYLGATPFLPLTNLNDVNLCKALEFLVKHRFLAVTYCVQGGRVIFRLYLLPYDLAGAKGALRVRQETVLAPAKRFLRDVLPRVDKGERSWEGKEGEGTPLLPHTQDPRTLAEIYSDLESPNAIPIPGLGNISHRLLNYDDPLDGLGLRSKLYLLPTPLFDGKTFFFQPGTMEVLQERPQVAPCRGGILCEELGTGKTVMIISLILATLRQLPTPEESLVDDRPVMTPLSFRHFPSSDCETARRRMSYKGKGKERECRVPTLVELLIDHSRTSPSEAVPDFTTGQGRALTERIASIEEKFENLPLDELRKASVPFYYHHMGDPTNSDRDGRRRRSSEAPKRMHLSPATLVVVPPNLLSQWDREIIKHSEYPLRVLILRDRSDMPTVKALCSDYDIVLMTYTRFTQESKGSTSSLHILTPCKCPPIPGSRVPLCTCFSPNVSSLLQIRWKRLVIDEGHVSASVSTDLAPCTKAMSIERRWIVTGTPTTNLLGLGLGSRTVTDDIEEQESDAMEGVEEGGGGHDTFLLNVPGPPPAVVPPSGIQRNLSTMSVDTPISSSTSSSRHSTPFSPSDRPPKTRIWDSDDRGDLRKLGNMITHFISVPQFAADAKLMSTHVTDALVNPGGAGPRPGAIRVLNQVMGLVMVRHRVEDIEDDVVLPPLSHESVMLDMDALAVKSYNALQAGIVVNAIDSERKDQDYLFHPANADLLQVTIKNMSQVMFWSTDDKRYNVDQLYREGKVHMDRAISRNRPPEDIALLKDALRHIEIAATDTTWSLVHSHEDVPYRVYGLDARVYDAWTRIPGNSDTSLPSFAGLLCADRLLKLYALALTKPLTTPDSMILLGRQVSADDLRLRELYLESQEKKGRGRKGKGKERKLENVGSEVSGSHSQIIAATVKRASARETMEEVRTELKESVARLEEELERQDLGESMDDGNVSASRASGCNNGGLDGGKVAVLASGPALKANTHAPKKLSVLAHNSSLAKVRIGSSASNKLNYIISEVLKYSANEKFLIFTDSELTLAHVSEAMDLIHVKYLRFSTQIPPRNREQLVLTFETSETYRVFLMELKHGARGLNLVSASRVIFCEPVWQADIESQAIKRVHRIGQTRSIAVKTLAIRGTAEENMVARRHALQNSHDKLPKLIEEAGMRHFISNPKFIETQPSLVSVEFPLLDLPQVDLSHSITLKLRKPKPERTVGPSNSPSPTKRRQVWLMDPMSGHDAVAPPPEPVLKKQRTIRFVV</sequence>
<evidence type="ECO:0000313" key="9">
    <source>
        <dbReference type="Proteomes" id="UP000298030"/>
    </source>
</evidence>
<feature type="region of interest" description="Disordered" evidence="5">
    <location>
        <begin position="379"/>
        <end position="402"/>
    </location>
</feature>
<dbReference type="InterPro" id="IPR038718">
    <property type="entry name" value="SNF2-like_sf"/>
</dbReference>
<dbReference type="PANTHER" id="PTHR45626">
    <property type="entry name" value="TRANSCRIPTION TERMINATION FACTOR 2-RELATED"/>
    <property type="match status" value="1"/>
</dbReference>
<dbReference type="GO" id="GO:0006281">
    <property type="term" value="P:DNA repair"/>
    <property type="evidence" value="ECO:0007669"/>
    <property type="project" value="TreeGrafter"/>
</dbReference>
<dbReference type="GO" id="GO:0008094">
    <property type="term" value="F:ATP-dependent activity, acting on DNA"/>
    <property type="evidence" value="ECO:0007669"/>
    <property type="project" value="TreeGrafter"/>
</dbReference>
<dbReference type="Pfam" id="PF00176">
    <property type="entry name" value="SNF2-rel_dom"/>
    <property type="match status" value="1"/>
</dbReference>
<feature type="domain" description="Helicase C-terminal" evidence="7">
    <location>
        <begin position="1053"/>
        <end position="1206"/>
    </location>
</feature>
<dbReference type="PROSITE" id="PS51194">
    <property type="entry name" value="HELICASE_CTER"/>
    <property type="match status" value="1"/>
</dbReference>
<dbReference type="SMART" id="SM00487">
    <property type="entry name" value="DEXDc"/>
    <property type="match status" value="1"/>
</dbReference>
<dbReference type="SMART" id="SM00490">
    <property type="entry name" value="HELICc"/>
    <property type="match status" value="1"/>
</dbReference>
<dbReference type="GO" id="GO:0016787">
    <property type="term" value="F:hydrolase activity"/>
    <property type="evidence" value="ECO:0007669"/>
    <property type="project" value="UniProtKB-KW"/>
</dbReference>
<comment type="caution">
    <text evidence="8">The sequence shown here is derived from an EMBL/GenBank/DDBJ whole genome shotgun (WGS) entry which is preliminary data.</text>
</comment>
<feature type="region of interest" description="Disordered" evidence="5">
    <location>
        <begin position="591"/>
        <end position="643"/>
    </location>
</feature>
<keyword evidence="9" id="KW-1185">Reference proteome</keyword>
<evidence type="ECO:0000256" key="3">
    <source>
        <dbReference type="ARBA" id="ARBA00022840"/>
    </source>
</evidence>
<dbReference type="InterPro" id="IPR027417">
    <property type="entry name" value="P-loop_NTPase"/>
</dbReference>
<dbReference type="EMBL" id="QPFP01000001">
    <property type="protein sequence ID" value="TEB39619.1"/>
    <property type="molecule type" value="Genomic_DNA"/>
</dbReference>
<evidence type="ECO:0000313" key="8">
    <source>
        <dbReference type="EMBL" id="TEB39619.1"/>
    </source>
</evidence>
<dbReference type="InterPro" id="IPR000330">
    <property type="entry name" value="SNF2_N"/>
</dbReference>
<keyword evidence="1" id="KW-0547">Nucleotide-binding</keyword>
<keyword evidence="3" id="KW-0067">ATP-binding</keyword>
<dbReference type="SUPFAM" id="SSF52540">
    <property type="entry name" value="P-loop containing nucleoside triphosphate hydrolases"/>
    <property type="match status" value="2"/>
</dbReference>
<gene>
    <name evidence="8" type="ORF">FA13DRAFT_1808038</name>
</gene>
<feature type="region of interest" description="Disordered" evidence="5">
    <location>
        <begin position="920"/>
        <end position="940"/>
    </location>
</feature>
<evidence type="ECO:0000256" key="2">
    <source>
        <dbReference type="ARBA" id="ARBA00022801"/>
    </source>
</evidence>
<dbReference type="InterPro" id="IPR001650">
    <property type="entry name" value="Helicase_C-like"/>
</dbReference>
<feature type="coiled-coil region" evidence="4">
    <location>
        <begin position="956"/>
        <end position="987"/>
    </location>
</feature>
<proteinExistence type="predicted"/>
<dbReference type="InterPro" id="IPR050628">
    <property type="entry name" value="SNF2_RAD54_helicase_TF"/>
</dbReference>
<dbReference type="OrthoDB" id="2801544at2759"/>
<dbReference type="Gene3D" id="3.40.50.300">
    <property type="entry name" value="P-loop containing nucleotide triphosphate hydrolases"/>
    <property type="match status" value="1"/>
</dbReference>
<dbReference type="InterPro" id="IPR049730">
    <property type="entry name" value="SNF2/RAD54-like_C"/>
</dbReference>
<organism evidence="8 9">
    <name type="scientific">Coprinellus micaceus</name>
    <name type="common">Glistening ink-cap mushroom</name>
    <name type="synonym">Coprinus micaceus</name>
    <dbReference type="NCBI Taxonomy" id="71717"/>
    <lineage>
        <taxon>Eukaryota</taxon>
        <taxon>Fungi</taxon>
        <taxon>Dikarya</taxon>
        <taxon>Basidiomycota</taxon>
        <taxon>Agaricomycotina</taxon>
        <taxon>Agaricomycetes</taxon>
        <taxon>Agaricomycetidae</taxon>
        <taxon>Agaricales</taxon>
        <taxon>Agaricineae</taxon>
        <taxon>Psathyrellaceae</taxon>
        <taxon>Coprinellus</taxon>
    </lineage>
</organism>
<dbReference type="GO" id="GO:0005524">
    <property type="term" value="F:ATP binding"/>
    <property type="evidence" value="ECO:0007669"/>
    <property type="project" value="UniProtKB-KW"/>
</dbReference>
<dbReference type="CDD" id="cd18793">
    <property type="entry name" value="SF2_C_SNF"/>
    <property type="match status" value="1"/>
</dbReference>